<protein>
    <submittedName>
        <fullName evidence="2">Uncharacterized protein</fullName>
    </submittedName>
</protein>
<dbReference type="AlphaFoldDB" id="A0AAV4Y6T2"/>
<evidence type="ECO:0000313" key="2">
    <source>
        <dbReference type="EMBL" id="GIZ03058.1"/>
    </source>
</evidence>
<keyword evidence="1" id="KW-0812">Transmembrane</keyword>
<gene>
    <name evidence="2" type="ORF">CEXT_637241</name>
</gene>
<sequence>MRKQKFQKNSFPGYSDVLFGTRFVIVVMRFRQVMVITWNIGQTILLLFSSRGVLLGVPLHKNLMPIDWHHEMLIPIVLAVSESLYKWRAICEMVASNLIMFMIRF</sequence>
<proteinExistence type="predicted"/>
<dbReference type="EMBL" id="BPLR01001546">
    <property type="protein sequence ID" value="GIZ03058.1"/>
    <property type="molecule type" value="Genomic_DNA"/>
</dbReference>
<reference evidence="2 3" key="1">
    <citation type="submission" date="2021-06" db="EMBL/GenBank/DDBJ databases">
        <title>Caerostris extrusa draft genome.</title>
        <authorList>
            <person name="Kono N."/>
            <person name="Arakawa K."/>
        </authorList>
    </citation>
    <scope>NUCLEOTIDE SEQUENCE [LARGE SCALE GENOMIC DNA]</scope>
</reference>
<accession>A0AAV4Y6T2</accession>
<comment type="caution">
    <text evidence="2">The sequence shown here is derived from an EMBL/GenBank/DDBJ whole genome shotgun (WGS) entry which is preliminary data.</text>
</comment>
<evidence type="ECO:0000256" key="1">
    <source>
        <dbReference type="SAM" id="Phobius"/>
    </source>
</evidence>
<name>A0AAV4Y6T2_CAEEX</name>
<feature type="transmembrane region" description="Helical" evidence="1">
    <location>
        <begin position="36"/>
        <end position="57"/>
    </location>
</feature>
<keyword evidence="1" id="KW-0472">Membrane</keyword>
<evidence type="ECO:0000313" key="3">
    <source>
        <dbReference type="Proteomes" id="UP001054945"/>
    </source>
</evidence>
<organism evidence="2 3">
    <name type="scientific">Caerostris extrusa</name>
    <name type="common">Bark spider</name>
    <name type="synonym">Caerostris bankana</name>
    <dbReference type="NCBI Taxonomy" id="172846"/>
    <lineage>
        <taxon>Eukaryota</taxon>
        <taxon>Metazoa</taxon>
        <taxon>Ecdysozoa</taxon>
        <taxon>Arthropoda</taxon>
        <taxon>Chelicerata</taxon>
        <taxon>Arachnida</taxon>
        <taxon>Araneae</taxon>
        <taxon>Araneomorphae</taxon>
        <taxon>Entelegynae</taxon>
        <taxon>Araneoidea</taxon>
        <taxon>Araneidae</taxon>
        <taxon>Caerostris</taxon>
    </lineage>
</organism>
<keyword evidence="3" id="KW-1185">Reference proteome</keyword>
<dbReference type="Proteomes" id="UP001054945">
    <property type="component" value="Unassembled WGS sequence"/>
</dbReference>
<keyword evidence="1" id="KW-1133">Transmembrane helix</keyword>